<keyword evidence="1" id="KW-0812">Transmembrane</keyword>
<geneLocation type="mitochondrion" evidence="3"/>
<name>A0A513X8S3_9ANNE</name>
<organism evidence="3">
    <name type="scientific">Timarete posteria</name>
    <dbReference type="NCBI Taxonomy" id="2291963"/>
    <lineage>
        <taxon>Eukaryota</taxon>
        <taxon>Metazoa</taxon>
        <taxon>Spiralia</taxon>
        <taxon>Lophotrochozoa</taxon>
        <taxon>Annelida</taxon>
        <taxon>Polychaeta</taxon>
        <taxon>Sedentaria</taxon>
        <taxon>Canalipalpata</taxon>
        <taxon>Terebellida</taxon>
        <taxon>Cirratuliformia</taxon>
        <taxon>Cirratulidae</taxon>
        <taxon>Timarete</taxon>
    </lineage>
</organism>
<dbReference type="EMBL" id="MK105766">
    <property type="protein sequence ID" value="QDH12179.1"/>
    <property type="molecule type" value="Genomic_DNA"/>
</dbReference>
<feature type="transmembrane region" description="Helical" evidence="1">
    <location>
        <begin position="125"/>
        <end position="144"/>
    </location>
</feature>
<feature type="transmembrane region" description="Helical" evidence="1">
    <location>
        <begin position="51"/>
        <end position="72"/>
    </location>
</feature>
<evidence type="ECO:0000256" key="2">
    <source>
        <dbReference type="SAM" id="SignalP"/>
    </source>
</evidence>
<accession>A0A513X8S3</accession>
<evidence type="ECO:0000313" key="3">
    <source>
        <dbReference type="EMBL" id="QDH12179.1"/>
    </source>
</evidence>
<dbReference type="AlphaFoldDB" id="A0A513X8S3"/>
<proteinExistence type="predicted"/>
<keyword evidence="1" id="KW-1133">Transmembrane helix</keyword>
<reference evidence="3" key="1">
    <citation type="journal article" date="2019" name="Mitochondrial DNA Part B Resour">
        <title>The complete mitochondrial genome of Korean endemic species, Timarete posteria (Polychaeta, Cirratulidae).</title>
        <authorList>
            <person name="Kim H."/>
            <person name="Min G.-S."/>
            <person name="Choi H.K."/>
        </authorList>
    </citation>
    <scope>NUCLEOTIDE SEQUENCE</scope>
</reference>
<keyword evidence="3" id="KW-0496">Mitochondrion</keyword>
<feature type="transmembrane region" description="Helical" evidence="1">
    <location>
        <begin position="84"/>
        <end position="105"/>
    </location>
</feature>
<gene>
    <name evidence="3" type="primary">nad6</name>
</gene>
<sequence>MISTFSFSCLLVSLLMLLTATSPLTLGCSILILTLLFCCLSSALTLSWFTLILFLIYVGGLLIMFAYFVALSPNQHHQFLISPLLLFTVFLVTTTLSFFYTPLFMSAPLSYSTTQLMPMLYTHENFLSLMFAAITLFITLLAVVKTVSLPSGPLRPFSHH</sequence>
<evidence type="ECO:0000256" key="1">
    <source>
        <dbReference type="SAM" id="Phobius"/>
    </source>
</evidence>
<keyword evidence="2" id="KW-0732">Signal</keyword>
<protein>
    <submittedName>
        <fullName evidence="3">NADH dehydrogenase subunit 6</fullName>
    </submittedName>
</protein>
<keyword evidence="1" id="KW-0472">Membrane</keyword>
<feature type="chain" id="PRO_5021804221" evidence="2">
    <location>
        <begin position="21"/>
        <end position="160"/>
    </location>
</feature>
<feature type="signal peptide" evidence="2">
    <location>
        <begin position="1"/>
        <end position="20"/>
    </location>
</feature>